<dbReference type="InterPro" id="IPR008700">
    <property type="entry name" value="TypeIII_avirulence_cleave"/>
</dbReference>
<feature type="region of interest" description="Disordered" evidence="1">
    <location>
        <begin position="53"/>
        <end position="245"/>
    </location>
</feature>
<sequence>MDLWCCLLKTVPGLTLVYLAFCGFFQQHSHVPKFGNWDTENVPYTTYFENARNERDKGAKKINPNDPEENPDAFSHRIMGLENDGNHHVVRAPPSQVNPGTMMPVGKRKEDRHDREERHRQRSSSIEKINLGQPKSGSRDREGHRQRSTSIEKISLGQPKSGGRTSTTTESGSDISSSDCSLLQSNNHRTRSTQKKSLGEGSNSNSFPSSSPPTQPKGGSHRSDDTQSQKVASVPKFGAWDETDPRSGEGFTIIFNKMKEEKQIGAAKFPPGTSPLNIYSNHQRNHAKSSSTPKICCCLFSRSKK</sequence>
<evidence type="ECO:0000259" key="2">
    <source>
        <dbReference type="Pfam" id="PF05627"/>
    </source>
</evidence>
<organism evidence="3 4">
    <name type="scientific">Coptis chinensis</name>
    <dbReference type="NCBI Taxonomy" id="261450"/>
    <lineage>
        <taxon>Eukaryota</taxon>
        <taxon>Viridiplantae</taxon>
        <taxon>Streptophyta</taxon>
        <taxon>Embryophyta</taxon>
        <taxon>Tracheophyta</taxon>
        <taxon>Spermatophyta</taxon>
        <taxon>Magnoliopsida</taxon>
        <taxon>Ranunculales</taxon>
        <taxon>Ranunculaceae</taxon>
        <taxon>Coptidoideae</taxon>
        <taxon>Coptis</taxon>
    </lineage>
</organism>
<feature type="compositionally biased region" description="Low complexity" evidence="1">
    <location>
        <begin position="161"/>
        <end position="185"/>
    </location>
</feature>
<evidence type="ECO:0000256" key="1">
    <source>
        <dbReference type="SAM" id="MobiDB-lite"/>
    </source>
</evidence>
<gene>
    <name evidence="3" type="ORF">IFM89_026308</name>
</gene>
<comment type="caution">
    <text evidence="3">The sequence shown here is derived from an EMBL/GenBank/DDBJ whole genome shotgun (WGS) entry which is preliminary data.</text>
</comment>
<dbReference type="GO" id="GO:0005886">
    <property type="term" value="C:plasma membrane"/>
    <property type="evidence" value="ECO:0007669"/>
    <property type="project" value="TreeGrafter"/>
</dbReference>
<evidence type="ECO:0000313" key="4">
    <source>
        <dbReference type="Proteomes" id="UP000631114"/>
    </source>
</evidence>
<dbReference type="AlphaFoldDB" id="A0A835LZR1"/>
<feature type="domain" description="RIN4 pathogenic type III effector avirulence factor Avr cleavage site" evidence="2">
    <location>
        <begin position="230"/>
        <end position="263"/>
    </location>
</feature>
<dbReference type="OrthoDB" id="765662at2759"/>
<dbReference type="PANTHER" id="PTHR33159:SF49">
    <property type="entry name" value="RPM1-INTERACTING PROTEIN 4"/>
    <property type="match status" value="1"/>
</dbReference>
<dbReference type="PANTHER" id="PTHR33159">
    <property type="entry name" value="RPM1-INTERACTING PROTEIN 4 (RIN4) FAMILY PROTEIN"/>
    <property type="match status" value="1"/>
</dbReference>
<dbReference type="EMBL" id="JADFTS010000004">
    <property type="protein sequence ID" value="KAF9611002.1"/>
    <property type="molecule type" value="Genomic_DNA"/>
</dbReference>
<dbReference type="Pfam" id="PF05627">
    <property type="entry name" value="AvrRpt-cleavage"/>
    <property type="match status" value="2"/>
</dbReference>
<protein>
    <recommendedName>
        <fullName evidence="2">RIN4 pathogenic type III effector avirulence factor Avr cleavage site domain-containing protein</fullName>
    </recommendedName>
</protein>
<dbReference type="Proteomes" id="UP000631114">
    <property type="component" value="Unassembled WGS sequence"/>
</dbReference>
<feature type="compositionally biased region" description="Basic and acidic residues" evidence="1">
    <location>
        <begin position="107"/>
        <end position="119"/>
    </location>
</feature>
<keyword evidence="4" id="KW-1185">Reference proteome</keyword>
<proteinExistence type="predicted"/>
<name>A0A835LZR1_9MAGN</name>
<evidence type="ECO:0000313" key="3">
    <source>
        <dbReference type="EMBL" id="KAF9611002.1"/>
    </source>
</evidence>
<accession>A0A835LZR1</accession>
<feature type="domain" description="RIN4 pathogenic type III effector avirulence factor Avr cleavage site" evidence="2">
    <location>
        <begin position="27"/>
        <end position="55"/>
    </location>
</feature>
<reference evidence="3 4" key="1">
    <citation type="submission" date="2020-10" db="EMBL/GenBank/DDBJ databases">
        <title>The Coptis chinensis genome and diversification of protoberbering-type alkaloids.</title>
        <authorList>
            <person name="Wang B."/>
            <person name="Shu S."/>
            <person name="Song C."/>
            <person name="Liu Y."/>
        </authorList>
    </citation>
    <scope>NUCLEOTIDE SEQUENCE [LARGE SCALE GENOMIC DNA]</scope>
    <source>
        <strain evidence="3">HL-2020</strain>
        <tissue evidence="3">Leaf</tissue>
    </source>
</reference>
<dbReference type="InterPro" id="IPR040387">
    <property type="entry name" value="RIN4/NOI4"/>
</dbReference>